<feature type="compositionally biased region" description="Low complexity" evidence="1">
    <location>
        <begin position="260"/>
        <end position="282"/>
    </location>
</feature>
<keyword evidence="4" id="KW-1185">Reference proteome</keyword>
<protein>
    <recommendedName>
        <fullName evidence="2">MIT domain-containing protein</fullName>
    </recommendedName>
</protein>
<feature type="domain" description="MIT" evidence="2">
    <location>
        <begin position="13"/>
        <end position="72"/>
    </location>
</feature>
<evidence type="ECO:0000259" key="2">
    <source>
        <dbReference type="Pfam" id="PF04212"/>
    </source>
</evidence>
<dbReference type="Gene3D" id="1.20.58.80">
    <property type="entry name" value="Phosphotransferase system, lactose/cellobiose-type IIA subunit"/>
    <property type="match status" value="1"/>
</dbReference>
<dbReference type="InterPro" id="IPR036181">
    <property type="entry name" value="MIT_dom_sf"/>
</dbReference>
<dbReference type="VEuPathDB" id="CryptoDB:Vbra_10999"/>
<evidence type="ECO:0000256" key="1">
    <source>
        <dbReference type="SAM" id="MobiDB-lite"/>
    </source>
</evidence>
<gene>
    <name evidence="3" type="ORF">Vbra_10999</name>
</gene>
<dbReference type="InterPro" id="IPR007330">
    <property type="entry name" value="MIT_dom"/>
</dbReference>
<dbReference type="Pfam" id="PF04212">
    <property type="entry name" value="MIT"/>
    <property type="match status" value="1"/>
</dbReference>
<dbReference type="InParanoid" id="A0A0G4EAI7"/>
<feature type="region of interest" description="Disordered" evidence="1">
    <location>
        <begin position="260"/>
        <end position="291"/>
    </location>
</feature>
<evidence type="ECO:0000313" key="3">
    <source>
        <dbReference type="EMBL" id="CEL92273.1"/>
    </source>
</evidence>
<dbReference type="AlphaFoldDB" id="A0A0G4EAI7"/>
<organism evidence="3 4">
    <name type="scientific">Vitrella brassicaformis (strain CCMP3155)</name>
    <dbReference type="NCBI Taxonomy" id="1169540"/>
    <lineage>
        <taxon>Eukaryota</taxon>
        <taxon>Sar</taxon>
        <taxon>Alveolata</taxon>
        <taxon>Colpodellida</taxon>
        <taxon>Vitrellaceae</taxon>
        <taxon>Vitrella</taxon>
    </lineage>
</organism>
<proteinExistence type="predicted"/>
<evidence type="ECO:0000313" key="4">
    <source>
        <dbReference type="Proteomes" id="UP000041254"/>
    </source>
</evidence>
<dbReference type="EMBL" id="CDMY01000061">
    <property type="protein sequence ID" value="CEL92273.1"/>
    <property type="molecule type" value="Genomic_DNA"/>
</dbReference>
<dbReference type="Proteomes" id="UP000041254">
    <property type="component" value="Unassembled WGS sequence"/>
</dbReference>
<dbReference type="OMA" id="AYCTTRN"/>
<reference evidence="3 4" key="1">
    <citation type="submission" date="2014-11" db="EMBL/GenBank/DDBJ databases">
        <authorList>
            <person name="Zhu J."/>
            <person name="Qi W."/>
            <person name="Song R."/>
        </authorList>
    </citation>
    <scope>NUCLEOTIDE SEQUENCE [LARGE SCALE GENOMIC DNA]</scope>
</reference>
<sequence>MDLSSVLNQCDQVTSQAMDHDRQGQLRPAIEKYRQAVNMLEQAARTLSPESSDYQALKEHQQQILNRVTYLEQQATGGWGARPAAADQVPLEQQIRYSNAAMALAASAESAAQRAGGVKTMAAAGAIGAVAGGLLLGPLGLVAGGAGAAYAATRGDKAGEVARGVGQGALGAVDKTKEMNQRYHITEKTTEAAKATYNKAVDFEQKHHIGEKVGKGFQWVGDKAKEAEQKYHITDRVTEGAKTATQLIGSGIASGMSAISNAMSKSSGPTTGTQQHPHGQQQNLSRSEPPL</sequence>
<name>A0A0G4EAI7_VITBC</name>
<accession>A0A0G4EAI7</accession>
<dbReference type="SUPFAM" id="SSF116846">
    <property type="entry name" value="MIT domain"/>
    <property type="match status" value="1"/>
</dbReference>